<dbReference type="InterPro" id="IPR036271">
    <property type="entry name" value="Tet_transcr_reg_TetR-rel_C_sf"/>
</dbReference>
<dbReference type="InterPro" id="IPR009057">
    <property type="entry name" value="Homeodomain-like_sf"/>
</dbReference>
<keyword evidence="1" id="KW-0805">Transcription regulation</keyword>
<proteinExistence type="predicted"/>
<keyword evidence="3" id="KW-0804">Transcription</keyword>
<dbReference type="SUPFAM" id="SSF46689">
    <property type="entry name" value="Homeodomain-like"/>
    <property type="match status" value="1"/>
</dbReference>
<evidence type="ECO:0000256" key="3">
    <source>
        <dbReference type="ARBA" id="ARBA00023163"/>
    </source>
</evidence>
<evidence type="ECO:0000259" key="5">
    <source>
        <dbReference type="PROSITE" id="PS50977"/>
    </source>
</evidence>
<accession>A0ABQ4MYQ4</accession>
<sequence>MPQVSKKYLETRKNNIAKAAVNVFSTKGYSNTSMKDIMNEAKVSRGGLYAHFENIDSVFIAALKYDDSLQASRLLTPDLQAPLLPQLNDWISEIILSIQNKEINLVRAKSEFFLSHHIEEVPYLRERHERLSQNIQQFITIGMEKGEFRKQIDINSFCELLISMIDGVMLHQHNQYSSSNNLTDILNLMHKMIENILT</sequence>
<feature type="DNA-binding region" description="H-T-H motif" evidence="4">
    <location>
        <begin position="33"/>
        <end position="52"/>
    </location>
</feature>
<evidence type="ECO:0000313" key="6">
    <source>
        <dbReference type="EMBL" id="GIP61053.1"/>
    </source>
</evidence>
<dbReference type="Pfam" id="PF00440">
    <property type="entry name" value="TetR_N"/>
    <property type="match status" value="1"/>
</dbReference>
<dbReference type="Proteomes" id="UP000681290">
    <property type="component" value="Unassembled WGS sequence"/>
</dbReference>
<organism evidence="6 7">
    <name type="scientific">Paenibacillus woosongensis</name>
    <dbReference type="NCBI Taxonomy" id="307580"/>
    <lineage>
        <taxon>Bacteria</taxon>
        <taxon>Bacillati</taxon>
        <taxon>Bacillota</taxon>
        <taxon>Bacilli</taxon>
        <taxon>Bacillales</taxon>
        <taxon>Paenibacillaceae</taxon>
        <taxon>Paenibacillus</taxon>
    </lineage>
</organism>
<comment type="caution">
    <text evidence="6">The sequence shown here is derived from an EMBL/GenBank/DDBJ whole genome shotgun (WGS) entry which is preliminary data.</text>
</comment>
<dbReference type="InterPro" id="IPR041612">
    <property type="entry name" value="YfiR_C"/>
</dbReference>
<reference evidence="6 7" key="1">
    <citation type="submission" date="2021-03" db="EMBL/GenBank/DDBJ databases">
        <title>Antimicrobial resistance genes in bacteria isolated from Japanese honey, and their potential for conferring macrolide and lincosamide resistance in the American foulbrood pathogen Paenibacillus larvae.</title>
        <authorList>
            <person name="Okamoto M."/>
            <person name="Kumagai M."/>
            <person name="Kanamori H."/>
            <person name="Takamatsu D."/>
        </authorList>
    </citation>
    <scope>NUCLEOTIDE SEQUENCE [LARGE SCALE GENOMIC DNA]</scope>
    <source>
        <strain evidence="6 7">J15TS10</strain>
    </source>
</reference>
<keyword evidence="2 4" id="KW-0238">DNA-binding</keyword>
<keyword evidence="7" id="KW-1185">Reference proteome</keyword>
<dbReference type="EMBL" id="BOSM01000013">
    <property type="protein sequence ID" value="GIP61053.1"/>
    <property type="molecule type" value="Genomic_DNA"/>
</dbReference>
<dbReference type="PANTHER" id="PTHR47506:SF6">
    <property type="entry name" value="HTH-TYPE TRANSCRIPTIONAL REPRESSOR NEMR"/>
    <property type="match status" value="1"/>
</dbReference>
<evidence type="ECO:0000256" key="2">
    <source>
        <dbReference type="ARBA" id="ARBA00023125"/>
    </source>
</evidence>
<dbReference type="Gene3D" id="1.10.357.10">
    <property type="entry name" value="Tetracycline Repressor, domain 2"/>
    <property type="match status" value="1"/>
</dbReference>
<protein>
    <submittedName>
        <fullName evidence="6">TetR family transcriptional regulator</fullName>
    </submittedName>
</protein>
<dbReference type="PRINTS" id="PR00455">
    <property type="entry name" value="HTHTETR"/>
</dbReference>
<dbReference type="RefSeq" id="WP_213595069.1">
    <property type="nucleotide sequence ID" value="NZ_BOSM01000013.1"/>
</dbReference>
<dbReference type="PANTHER" id="PTHR47506">
    <property type="entry name" value="TRANSCRIPTIONAL REGULATORY PROTEIN"/>
    <property type="match status" value="1"/>
</dbReference>
<dbReference type="PROSITE" id="PS50977">
    <property type="entry name" value="HTH_TETR_2"/>
    <property type="match status" value="1"/>
</dbReference>
<dbReference type="Gene3D" id="1.10.10.60">
    <property type="entry name" value="Homeodomain-like"/>
    <property type="match status" value="1"/>
</dbReference>
<dbReference type="InterPro" id="IPR001647">
    <property type="entry name" value="HTH_TetR"/>
</dbReference>
<evidence type="ECO:0000313" key="7">
    <source>
        <dbReference type="Proteomes" id="UP000681290"/>
    </source>
</evidence>
<evidence type="ECO:0000256" key="4">
    <source>
        <dbReference type="PROSITE-ProRule" id="PRU00335"/>
    </source>
</evidence>
<dbReference type="SUPFAM" id="SSF48498">
    <property type="entry name" value="Tetracyclin repressor-like, C-terminal domain"/>
    <property type="match status" value="1"/>
</dbReference>
<name>A0ABQ4MYQ4_9BACL</name>
<dbReference type="Pfam" id="PF17922">
    <property type="entry name" value="TetR_C_17"/>
    <property type="match status" value="1"/>
</dbReference>
<evidence type="ECO:0000256" key="1">
    <source>
        <dbReference type="ARBA" id="ARBA00023015"/>
    </source>
</evidence>
<gene>
    <name evidence="6" type="ORF">J15TS10_48670</name>
</gene>
<feature type="domain" description="HTH tetR-type" evidence="5">
    <location>
        <begin position="10"/>
        <end position="70"/>
    </location>
</feature>